<evidence type="ECO:0000256" key="2">
    <source>
        <dbReference type="ARBA" id="ARBA00022840"/>
    </source>
</evidence>
<dbReference type="FunFam" id="3.40.50.300:FF:000640">
    <property type="entry name" value="MoxR family ATPase"/>
    <property type="match status" value="1"/>
</dbReference>
<dbReference type="InterPro" id="IPR011703">
    <property type="entry name" value="ATPase_AAA-3"/>
</dbReference>
<sequence length="308" mass="33890">MQSLQPLRDNIARCFFGNPKAVDRIITCLIAQGHLLIEDVPGVGKTMLASALAKSIDGSIARIQLTPDMLPADILGVTIFDQHKTEFNFKPGPIFANIVLADEINRTTPRTQSALLEVMSESQISIDGTTHHLPPPFCVIATQNPYEFEGTYFLPESQLDRFLMRISLGYPSPEDEAQVLTRDPSRTELKSLKPVMSIQTIIELQQQAQNITIDQTLIDYIVAIANASRTNDQIQIGVSTRGSLALIHAAKATALLNSRDYVTPDDIADNIIPVLAHRITPKNYIHDTGGITSQRIMQQIIESVAAPV</sequence>
<evidence type="ECO:0000256" key="1">
    <source>
        <dbReference type="ARBA" id="ARBA00022741"/>
    </source>
</evidence>
<dbReference type="InterPro" id="IPR041628">
    <property type="entry name" value="ChlI/MoxR_AAA_lid"/>
</dbReference>
<proteinExistence type="inferred from homology"/>
<dbReference type="PANTHER" id="PTHR42759">
    <property type="entry name" value="MOXR FAMILY PROTEIN"/>
    <property type="match status" value="1"/>
</dbReference>
<dbReference type="Pfam" id="PF17863">
    <property type="entry name" value="AAA_lid_2"/>
    <property type="match status" value="1"/>
</dbReference>
<dbReference type="InterPro" id="IPR027417">
    <property type="entry name" value="P-loop_NTPase"/>
</dbReference>
<dbReference type="OrthoDB" id="9808397at2"/>
<evidence type="ECO:0000259" key="4">
    <source>
        <dbReference type="Pfam" id="PF07726"/>
    </source>
</evidence>
<protein>
    <submittedName>
        <fullName evidence="6">ATPase family associated with various cellular activities (AAA)</fullName>
    </submittedName>
</protein>
<name>A0A517YU90_9BACT</name>
<evidence type="ECO:0000259" key="5">
    <source>
        <dbReference type="Pfam" id="PF17863"/>
    </source>
</evidence>
<dbReference type="PANTHER" id="PTHR42759:SF5">
    <property type="entry name" value="METHANOL DEHYDROGENASE REGULATOR"/>
    <property type="match status" value="1"/>
</dbReference>
<evidence type="ECO:0000313" key="7">
    <source>
        <dbReference type="Proteomes" id="UP000317369"/>
    </source>
</evidence>
<dbReference type="Proteomes" id="UP000317369">
    <property type="component" value="Chromosome"/>
</dbReference>
<evidence type="ECO:0000313" key="6">
    <source>
        <dbReference type="EMBL" id="QDU33732.1"/>
    </source>
</evidence>
<dbReference type="EMBL" id="CP036425">
    <property type="protein sequence ID" value="QDU33732.1"/>
    <property type="molecule type" value="Genomic_DNA"/>
</dbReference>
<dbReference type="RefSeq" id="WP_145077000.1">
    <property type="nucleotide sequence ID" value="NZ_CP036425.1"/>
</dbReference>
<dbReference type="PIRSF" id="PIRSF002849">
    <property type="entry name" value="AAA_ATPase_chaperone_MoxR_prd"/>
    <property type="match status" value="1"/>
</dbReference>
<keyword evidence="2" id="KW-0067">ATP-binding</keyword>
<dbReference type="CDD" id="cd00009">
    <property type="entry name" value="AAA"/>
    <property type="match status" value="1"/>
</dbReference>
<dbReference type="KEGG" id="pcor:KS4_17880"/>
<feature type="domain" description="ATPase AAA-3" evidence="4">
    <location>
        <begin position="34"/>
        <end position="164"/>
    </location>
</feature>
<dbReference type="AlphaFoldDB" id="A0A517YU90"/>
<dbReference type="Gene3D" id="3.40.50.300">
    <property type="entry name" value="P-loop containing nucleotide triphosphate hydrolases"/>
    <property type="match status" value="1"/>
</dbReference>
<accession>A0A517YU90</accession>
<dbReference type="Gene3D" id="1.10.8.80">
    <property type="entry name" value="Magnesium chelatase subunit I, C-Terminal domain"/>
    <property type="match status" value="1"/>
</dbReference>
<feature type="domain" description="ChlI/MoxR AAA lid" evidence="5">
    <location>
        <begin position="227"/>
        <end position="299"/>
    </location>
</feature>
<dbReference type="GO" id="GO:0016887">
    <property type="term" value="F:ATP hydrolysis activity"/>
    <property type="evidence" value="ECO:0007669"/>
    <property type="project" value="InterPro"/>
</dbReference>
<dbReference type="InterPro" id="IPR050764">
    <property type="entry name" value="CbbQ/NirQ/NorQ/GpvN"/>
</dbReference>
<evidence type="ECO:0000256" key="3">
    <source>
        <dbReference type="ARBA" id="ARBA00061607"/>
    </source>
</evidence>
<dbReference type="Pfam" id="PF07726">
    <property type="entry name" value="AAA_3"/>
    <property type="match status" value="1"/>
</dbReference>
<keyword evidence="7" id="KW-1185">Reference proteome</keyword>
<gene>
    <name evidence="6" type="ORF">KS4_17880</name>
</gene>
<organism evidence="6 7">
    <name type="scientific">Poriferisphaera corsica</name>
    <dbReference type="NCBI Taxonomy" id="2528020"/>
    <lineage>
        <taxon>Bacteria</taxon>
        <taxon>Pseudomonadati</taxon>
        <taxon>Planctomycetota</taxon>
        <taxon>Phycisphaerae</taxon>
        <taxon>Phycisphaerales</taxon>
        <taxon>Phycisphaeraceae</taxon>
        <taxon>Poriferisphaera</taxon>
    </lineage>
</organism>
<keyword evidence="1" id="KW-0547">Nucleotide-binding</keyword>
<reference evidence="6 7" key="1">
    <citation type="submission" date="2019-02" db="EMBL/GenBank/DDBJ databases">
        <title>Deep-cultivation of Planctomycetes and their phenomic and genomic characterization uncovers novel biology.</title>
        <authorList>
            <person name="Wiegand S."/>
            <person name="Jogler M."/>
            <person name="Boedeker C."/>
            <person name="Pinto D."/>
            <person name="Vollmers J."/>
            <person name="Rivas-Marin E."/>
            <person name="Kohn T."/>
            <person name="Peeters S.H."/>
            <person name="Heuer A."/>
            <person name="Rast P."/>
            <person name="Oberbeckmann S."/>
            <person name="Bunk B."/>
            <person name="Jeske O."/>
            <person name="Meyerdierks A."/>
            <person name="Storesund J.E."/>
            <person name="Kallscheuer N."/>
            <person name="Luecker S."/>
            <person name="Lage O.M."/>
            <person name="Pohl T."/>
            <person name="Merkel B.J."/>
            <person name="Hornburger P."/>
            <person name="Mueller R.-W."/>
            <person name="Bruemmer F."/>
            <person name="Labrenz M."/>
            <person name="Spormann A.M."/>
            <person name="Op den Camp H."/>
            <person name="Overmann J."/>
            <person name="Amann R."/>
            <person name="Jetten M.S.M."/>
            <person name="Mascher T."/>
            <person name="Medema M.H."/>
            <person name="Devos D.P."/>
            <person name="Kaster A.-K."/>
            <person name="Ovreas L."/>
            <person name="Rohde M."/>
            <person name="Galperin M.Y."/>
            <person name="Jogler C."/>
        </authorList>
    </citation>
    <scope>NUCLEOTIDE SEQUENCE [LARGE SCALE GENOMIC DNA]</scope>
    <source>
        <strain evidence="6 7">KS4</strain>
    </source>
</reference>
<comment type="similarity">
    <text evidence="3">Belongs to the MoxR family.</text>
</comment>
<dbReference type="SUPFAM" id="SSF52540">
    <property type="entry name" value="P-loop containing nucleoside triphosphate hydrolases"/>
    <property type="match status" value="1"/>
</dbReference>
<dbReference type="GO" id="GO:0005524">
    <property type="term" value="F:ATP binding"/>
    <property type="evidence" value="ECO:0007669"/>
    <property type="project" value="UniProtKB-KW"/>
</dbReference>